<reference evidence="2 3" key="1">
    <citation type="submission" date="2019-11" db="EMBL/GenBank/DDBJ databases">
        <title>Bacillus idriensis genome.</title>
        <authorList>
            <person name="Konopka E.N."/>
            <person name="Newman J.D."/>
        </authorList>
    </citation>
    <scope>NUCLEOTIDE SEQUENCE [LARGE SCALE GENOMIC DNA]</scope>
    <source>
        <strain evidence="2 3">DSM 19097</strain>
    </source>
</reference>
<feature type="domain" description="DUF4166" evidence="1">
    <location>
        <begin position="15"/>
        <end position="194"/>
    </location>
</feature>
<dbReference type="Proteomes" id="UP000441585">
    <property type="component" value="Unassembled WGS sequence"/>
</dbReference>
<protein>
    <submittedName>
        <fullName evidence="2">DUF4166 domain-containing protein</fullName>
    </submittedName>
</protein>
<dbReference type="RefSeq" id="WP_070874921.1">
    <property type="nucleotide sequence ID" value="NZ_CAJGAA010000001.1"/>
</dbReference>
<organism evidence="2 3">
    <name type="scientific">Metabacillus idriensis</name>
    <dbReference type="NCBI Taxonomy" id="324768"/>
    <lineage>
        <taxon>Bacteria</taxon>
        <taxon>Bacillati</taxon>
        <taxon>Bacillota</taxon>
        <taxon>Bacilli</taxon>
        <taxon>Bacillales</taxon>
        <taxon>Bacillaceae</taxon>
        <taxon>Metabacillus</taxon>
    </lineage>
</organism>
<accession>A0A6I2M3Y5</accession>
<gene>
    <name evidence="2" type="ORF">GJU41_02415</name>
</gene>
<dbReference type="AlphaFoldDB" id="A0A6I2M3Y5"/>
<comment type="caution">
    <text evidence="2">The sequence shown here is derived from an EMBL/GenBank/DDBJ whole genome shotgun (WGS) entry which is preliminary data.</text>
</comment>
<dbReference type="Pfam" id="PF13761">
    <property type="entry name" value="DUF4166"/>
    <property type="match status" value="1"/>
</dbReference>
<evidence type="ECO:0000313" key="2">
    <source>
        <dbReference type="EMBL" id="MRX52815.1"/>
    </source>
</evidence>
<sequence length="199" mass="23261">MSIYRSVLGDQFQRLHPKLQKRYEFPFKAKGVMKTINGGPKWLYPFFLAGVRFKFLFPEYGKEIPFVIINTPRTGADGEEQVHWERIFYFKKKKRYFNALMSLDSQRNLIKDYLGEPKLFYSDLSFHVNDSGQLKIESRSQRLVLGKLEIPMPGLFQGLAFVTESYDEDRDVFLIEVKVVNRVIGTVFSYEGAFTADEI</sequence>
<evidence type="ECO:0000313" key="3">
    <source>
        <dbReference type="Proteomes" id="UP000441585"/>
    </source>
</evidence>
<dbReference type="EMBL" id="WKKF01000001">
    <property type="protein sequence ID" value="MRX52815.1"/>
    <property type="molecule type" value="Genomic_DNA"/>
</dbReference>
<keyword evidence="3" id="KW-1185">Reference proteome</keyword>
<dbReference type="InterPro" id="IPR025311">
    <property type="entry name" value="DUF4166"/>
</dbReference>
<evidence type="ECO:0000259" key="1">
    <source>
        <dbReference type="Pfam" id="PF13761"/>
    </source>
</evidence>
<proteinExistence type="predicted"/>
<name>A0A6I2M3Y5_9BACI</name>